<dbReference type="InterPro" id="IPR003399">
    <property type="entry name" value="Mce/MlaD"/>
</dbReference>
<dbReference type="NCBIfam" id="TIGR00996">
    <property type="entry name" value="Mtu_fam_mce"/>
    <property type="match status" value="1"/>
</dbReference>
<feature type="domain" description="Mammalian cell entry C-terminal" evidence="3">
    <location>
        <begin position="128"/>
        <end position="297"/>
    </location>
</feature>
<protein>
    <submittedName>
        <fullName evidence="4">Virulence factor Mce family protein</fullName>
    </submittedName>
</protein>
<dbReference type="OrthoDB" id="9774928at2"/>
<dbReference type="PANTHER" id="PTHR33371">
    <property type="entry name" value="INTERMEMBRANE PHOSPHOLIPID TRANSPORT SYSTEM BINDING PROTEIN MLAD-RELATED"/>
    <property type="match status" value="1"/>
</dbReference>
<organism evidence="4 5">
    <name type="scientific">Mycobacterium basiliense</name>
    <dbReference type="NCBI Taxonomy" id="2094119"/>
    <lineage>
        <taxon>Bacteria</taxon>
        <taxon>Bacillati</taxon>
        <taxon>Actinomycetota</taxon>
        <taxon>Actinomycetes</taxon>
        <taxon>Mycobacteriales</taxon>
        <taxon>Mycobacteriaceae</taxon>
        <taxon>Mycobacterium</taxon>
    </lineage>
</organism>
<name>A0A447GJS0_9MYCO</name>
<dbReference type="PROSITE" id="PS51257">
    <property type="entry name" value="PROKAR_LIPOPROTEIN"/>
    <property type="match status" value="1"/>
</dbReference>
<feature type="chain" id="PRO_5038347279" evidence="1">
    <location>
        <begin position="25"/>
        <end position="384"/>
    </location>
</feature>
<dbReference type="Pfam" id="PF02470">
    <property type="entry name" value="MlaD"/>
    <property type="match status" value="1"/>
</dbReference>
<evidence type="ECO:0000313" key="5">
    <source>
        <dbReference type="Proteomes" id="UP000269998"/>
    </source>
</evidence>
<keyword evidence="5" id="KW-1185">Reference proteome</keyword>
<dbReference type="InterPro" id="IPR024516">
    <property type="entry name" value="Mce_C"/>
</dbReference>
<feature type="signal peptide" evidence="1">
    <location>
        <begin position="1"/>
        <end position="24"/>
    </location>
</feature>
<evidence type="ECO:0000259" key="2">
    <source>
        <dbReference type="Pfam" id="PF02470"/>
    </source>
</evidence>
<dbReference type="InterPro" id="IPR005693">
    <property type="entry name" value="Mce"/>
</dbReference>
<dbReference type="EMBL" id="LR130759">
    <property type="protein sequence ID" value="VDM90766.1"/>
    <property type="molecule type" value="Genomic_DNA"/>
</dbReference>
<reference evidence="5" key="1">
    <citation type="submission" date="2018-02" db="EMBL/GenBank/DDBJ databases">
        <authorList>
            <person name="Seth-Smith MB H."/>
            <person name="Seth-Smith H."/>
        </authorList>
    </citation>
    <scope>NUCLEOTIDE SEQUENCE [LARGE SCALE GENOMIC DNA]</scope>
</reference>
<dbReference type="GO" id="GO:0005576">
    <property type="term" value="C:extracellular region"/>
    <property type="evidence" value="ECO:0007669"/>
    <property type="project" value="TreeGrafter"/>
</dbReference>
<gene>
    <name evidence="4" type="ORF">MB901379_04375</name>
</gene>
<feature type="domain" description="Mce/MlaD" evidence="2">
    <location>
        <begin position="41"/>
        <end position="119"/>
    </location>
</feature>
<evidence type="ECO:0000313" key="4">
    <source>
        <dbReference type="EMBL" id="VDM90766.1"/>
    </source>
</evidence>
<dbReference type="PANTHER" id="PTHR33371:SF15">
    <property type="entry name" value="LIPOPROTEIN LPRN"/>
    <property type="match status" value="1"/>
</dbReference>
<evidence type="ECO:0000256" key="1">
    <source>
        <dbReference type="SAM" id="SignalP"/>
    </source>
</evidence>
<dbReference type="Pfam" id="PF11887">
    <property type="entry name" value="Mce4_CUP1"/>
    <property type="match status" value="1"/>
</dbReference>
<evidence type="ECO:0000259" key="3">
    <source>
        <dbReference type="Pfam" id="PF11887"/>
    </source>
</evidence>
<dbReference type="InterPro" id="IPR052336">
    <property type="entry name" value="MlaD_Phospholipid_Transporter"/>
</dbReference>
<accession>A0A447GJS0</accession>
<keyword evidence="1" id="KW-0732">Signal</keyword>
<sequence length="384" mass="41083">MKRIWLRGSVFVAGCALLAGCQYSGLNSLPMPGTAGHGSGAYSVTVEMPDVATMPQNSPVMVDDVTVGSVAGIRAVQRPDGSFFAAVKLALDENVVLPANATAKVSQTSLLGSMHIELAAPADEPAEGRLVDKSVIPESRTGRAPTTEEVFSALGVVVNKGNVGALEDITDEAYQALAGRQGQFIDLVPRLAELTAGLKKQVNDIIDAVDGLNRFAAILNKDRDSLGRALDTLPDAVRVLNKNRGDIVEAFTSLKRLAMVTSHVLSKTKVDFAEDLKALYSVVKALNDNRKEFITSLQLLLTFPFPNFGIKQAVRGDYLNVFTTFDLTLRRIGETFFTTAYFDPNMAHMDEILNPPDFLVGELANLSGQAADPFSIPPGTASGQ</sequence>
<dbReference type="AlphaFoldDB" id="A0A447GJS0"/>
<dbReference type="Proteomes" id="UP000269998">
    <property type="component" value="Chromosome"/>
</dbReference>
<dbReference type="KEGG" id="mbai:MB901379_04375"/>
<dbReference type="RefSeq" id="WP_158018395.1">
    <property type="nucleotide sequence ID" value="NZ_CBCSKE010000008.1"/>
</dbReference>
<proteinExistence type="predicted"/>